<name>A0A448IKB2_MYCAU</name>
<dbReference type="Proteomes" id="UP000279306">
    <property type="component" value="Chromosome"/>
</dbReference>
<dbReference type="STRING" id="1791.GCA_001049355_04427"/>
<dbReference type="AlphaFoldDB" id="A0A448IKB2"/>
<protein>
    <submittedName>
        <fullName evidence="3">Esterase/lipase</fullName>
        <ecNumber evidence="3">3.1.1.-</ecNumber>
    </submittedName>
</protein>
<dbReference type="GO" id="GO:0016787">
    <property type="term" value="F:hydrolase activity"/>
    <property type="evidence" value="ECO:0007669"/>
    <property type="project" value="UniProtKB-KW"/>
</dbReference>
<dbReference type="PANTHER" id="PTHR48081:SF33">
    <property type="entry name" value="KYNURENINE FORMAMIDASE"/>
    <property type="match status" value="1"/>
</dbReference>
<gene>
    <name evidence="3" type="primary">aes_1</name>
    <name evidence="3" type="ORF">NCTC10437_01715</name>
</gene>
<dbReference type="InterPro" id="IPR049492">
    <property type="entry name" value="BD-FAE-like_dom"/>
</dbReference>
<keyword evidence="4" id="KW-1185">Reference proteome</keyword>
<dbReference type="KEGG" id="mauu:NCTC10437_01715"/>
<feature type="domain" description="BD-FAE-like" evidence="2">
    <location>
        <begin position="170"/>
        <end position="375"/>
    </location>
</feature>
<dbReference type="InterPro" id="IPR029058">
    <property type="entry name" value="AB_hydrolase_fold"/>
</dbReference>
<sequence length="430" mass="46901">MTRTLKCDRSSKFSLQPTQRTYAADVDMAPGCRQATRRVRAHARWIAQARLDDYLVAAGAVTAGLPVIGRHLEPMAGIATLGLYGLRYLPDFMTSAKSRVGPAAAMHRRTQLRDLGEVMTAGMKDVVAADGLGQPWPAGDSGAPWRNASRRRRAVYRASVPYGDEPGQLLDVWRRPDLTGPAPVLVFIPGGAWIFGSRALQGHELMAHLAELGWVCLSVQYRTSPKHRWPRQIIDVKAAIAWARAHAHHYGGDPGFVAVAGCSAGGHMATLAGLSPNDPQWQSRLPASADTSVDAVVSVYGLYDWEDRATPDRARFMDFLERAVVKRRQSRHPDLFRDASPIARVNSEAPPFLVLHGDSDVLIPVREARTFVERLRAVSQNPVGYVELPGTGHGFDLTDGTRTSAAVHAIGLFLAHVHRSRPHAPVDAVG</sequence>
<evidence type="ECO:0000313" key="4">
    <source>
        <dbReference type="Proteomes" id="UP000279306"/>
    </source>
</evidence>
<dbReference type="Pfam" id="PF20434">
    <property type="entry name" value="BD-FAE"/>
    <property type="match status" value="1"/>
</dbReference>
<accession>A0A448IKB2</accession>
<keyword evidence="1 3" id="KW-0378">Hydrolase</keyword>
<dbReference type="Gene3D" id="3.40.50.1820">
    <property type="entry name" value="alpha/beta hydrolase"/>
    <property type="match status" value="1"/>
</dbReference>
<dbReference type="EC" id="3.1.1.-" evidence="3"/>
<evidence type="ECO:0000256" key="1">
    <source>
        <dbReference type="ARBA" id="ARBA00022801"/>
    </source>
</evidence>
<dbReference type="PANTHER" id="PTHR48081">
    <property type="entry name" value="AB HYDROLASE SUPERFAMILY PROTEIN C4A8.06C"/>
    <property type="match status" value="1"/>
</dbReference>
<dbReference type="EMBL" id="LR134356">
    <property type="protein sequence ID" value="VEG52942.1"/>
    <property type="molecule type" value="Genomic_DNA"/>
</dbReference>
<evidence type="ECO:0000313" key="3">
    <source>
        <dbReference type="EMBL" id="VEG52942.1"/>
    </source>
</evidence>
<reference evidence="3 4" key="1">
    <citation type="submission" date="2018-12" db="EMBL/GenBank/DDBJ databases">
        <authorList>
            <consortium name="Pathogen Informatics"/>
        </authorList>
    </citation>
    <scope>NUCLEOTIDE SEQUENCE [LARGE SCALE GENOMIC DNA]</scope>
    <source>
        <strain evidence="3 4">NCTC10437</strain>
    </source>
</reference>
<organism evidence="3 4">
    <name type="scientific">Mycolicibacterium aurum</name>
    <name type="common">Mycobacterium aurum</name>
    <dbReference type="NCBI Taxonomy" id="1791"/>
    <lineage>
        <taxon>Bacteria</taxon>
        <taxon>Bacillati</taxon>
        <taxon>Actinomycetota</taxon>
        <taxon>Actinomycetes</taxon>
        <taxon>Mycobacteriales</taxon>
        <taxon>Mycobacteriaceae</taxon>
        <taxon>Mycolicibacterium</taxon>
    </lineage>
</organism>
<dbReference type="InterPro" id="IPR050300">
    <property type="entry name" value="GDXG_lipolytic_enzyme"/>
</dbReference>
<evidence type="ECO:0000259" key="2">
    <source>
        <dbReference type="Pfam" id="PF20434"/>
    </source>
</evidence>
<proteinExistence type="predicted"/>
<dbReference type="SUPFAM" id="SSF53474">
    <property type="entry name" value="alpha/beta-Hydrolases"/>
    <property type="match status" value="1"/>
</dbReference>